<dbReference type="InterPro" id="IPR000801">
    <property type="entry name" value="Esterase-like"/>
</dbReference>
<proteinExistence type="inferred from homology"/>
<evidence type="ECO:0000313" key="10">
    <source>
        <dbReference type="RefSeq" id="XP_023393517.1"/>
    </source>
</evidence>
<dbReference type="Proteomes" id="UP000515202">
    <property type="component" value="Unplaced"/>
</dbReference>
<evidence type="ECO:0000256" key="3">
    <source>
        <dbReference type="ARBA" id="ARBA00012479"/>
    </source>
</evidence>
<dbReference type="InterPro" id="IPR014186">
    <property type="entry name" value="S-formylglutathione_hydrol"/>
</dbReference>
<keyword evidence="5" id="KW-0719">Serine esterase</keyword>
<dbReference type="AlphaFoldDB" id="A0A6P6D1U5"/>
<dbReference type="EC" id="3.1.2.12" evidence="3"/>
<dbReference type="InterPro" id="IPR029058">
    <property type="entry name" value="AB_hydrolase_fold"/>
</dbReference>
<evidence type="ECO:0000256" key="8">
    <source>
        <dbReference type="PIRSR" id="PIRSR614186-1"/>
    </source>
</evidence>
<keyword evidence="6 10" id="KW-0378">Hydrolase</keyword>
<evidence type="ECO:0000256" key="4">
    <source>
        <dbReference type="ARBA" id="ARBA00016774"/>
    </source>
</evidence>
<dbReference type="GO" id="GO:0046294">
    <property type="term" value="P:formaldehyde catabolic process"/>
    <property type="evidence" value="ECO:0007669"/>
    <property type="project" value="InterPro"/>
</dbReference>
<dbReference type="Gene3D" id="3.40.50.1820">
    <property type="entry name" value="alpha/beta hydrolase"/>
    <property type="match status" value="2"/>
</dbReference>
<dbReference type="GO" id="GO:0005829">
    <property type="term" value="C:cytosol"/>
    <property type="evidence" value="ECO:0007669"/>
    <property type="project" value="TreeGrafter"/>
</dbReference>
<dbReference type="GO" id="GO:0052689">
    <property type="term" value="F:carboxylic ester hydrolase activity"/>
    <property type="evidence" value="ECO:0007669"/>
    <property type="project" value="UniProtKB-KW"/>
</dbReference>
<dbReference type="SUPFAM" id="SSF53474">
    <property type="entry name" value="alpha/beta-Hydrolases"/>
    <property type="match status" value="1"/>
</dbReference>
<dbReference type="OrthoDB" id="420518at2759"/>
<organism evidence="9 10">
    <name type="scientific">Pteropus vampyrus</name>
    <name type="common">Large flying fox</name>
    <dbReference type="NCBI Taxonomy" id="132908"/>
    <lineage>
        <taxon>Eukaryota</taxon>
        <taxon>Metazoa</taxon>
        <taxon>Chordata</taxon>
        <taxon>Craniata</taxon>
        <taxon>Vertebrata</taxon>
        <taxon>Euteleostomi</taxon>
        <taxon>Mammalia</taxon>
        <taxon>Eutheria</taxon>
        <taxon>Laurasiatheria</taxon>
        <taxon>Chiroptera</taxon>
        <taxon>Yinpterochiroptera</taxon>
        <taxon>Pteropodoidea</taxon>
        <taxon>Pteropodidae</taxon>
        <taxon>Pteropodinae</taxon>
        <taxon>Pteropus</taxon>
    </lineage>
</organism>
<dbReference type="PANTHER" id="PTHR10061">
    <property type="entry name" value="S-FORMYLGLUTATHIONE HYDROLASE"/>
    <property type="match status" value="1"/>
</dbReference>
<keyword evidence="9" id="KW-1185">Reference proteome</keyword>
<comment type="similarity">
    <text evidence="2">Belongs to the esterase D family.</text>
</comment>
<dbReference type="CTD" id="2098"/>
<evidence type="ECO:0000313" key="9">
    <source>
        <dbReference type="Proteomes" id="UP000515202"/>
    </source>
</evidence>
<protein>
    <recommendedName>
        <fullName evidence="4">S-formylglutathione hydrolase</fullName>
        <ecNumber evidence="3">3.1.2.12</ecNumber>
    </recommendedName>
    <alternativeName>
        <fullName evidence="7">Esterase D</fullName>
    </alternativeName>
</protein>
<gene>
    <name evidence="10" type="primary">ESD</name>
</gene>
<dbReference type="RefSeq" id="XP_023393517.1">
    <property type="nucleotide sequence ID" value="XM_023537749.1"/>
</dbReference>
<evidence type="ECO:0000256" key="2">
    <source>
        <dbReference type="ARBA" id="ARBA00005622"/>
    </source>
</evidence>
<comment type="function">
    <text evidence="1">Serine hydrolase involved in the detoxification of formaldehyde.</text>
</comment>
<evidence type="ECO:0000256" key="7">
    <source>
        <dbReference type="ARBA" id="ARBA00032082"/>
    </source>
</evidence>
<feature type="active site" description="Charge relay system" evidence="8">
    <location>
        <position position="258"/>
    </location>
</feature>
<dbReference type="Pfam" id="PF00756">
    <property type="entry name" value="Esterase"/>
    <property type="match status" value="2"/>
</dbReference>
<evidence type="ECO:0000256" key="5">
    <source>
        <dbReference type="ARBA" id="ARBA00022487"/>
    </source>
</evidence>
<feature type="active site" description="Charge relay system" evidence="8">
    <location>
        <position position="224"/>
    </location>
</feature>
<evidence type="ECO:0000256" key="1">
    <source>
        <dbReference type="ARBA" id="ARBA00002608"/>
    </source>
</evidence>
<dbReference type="PANTHER" id="PTHR10061:SF0">
    <property type="entry name" value="S-FORMYLGLUTATHIONE HYDROLASE"/>
    <property type="match status" value="1"/>
</dbReference>
<dbReference type="GO" id="GO:0018738">
    <property type="term" value="F:S-formylglutathione hydrolase activity"/>
    <property type="evidence" value="ECO:0007669"/>
    <property type="project" value="UniProtKB-EC"/>
</dbReference>
<dbReference type="KEGG" id="pvp:105300027"/>
<feature type="active site" description="Charge relay system" evidence="8">
    <location>
        <position position="166"/>
    </location>
</feature>
<reference evidence="10" key="1">
    <citation type="submission" date="2025-08" db="UniProtKB">
        <authorList>
            <consortium name="RefSeq"/>
        </authorList>
    </citation>
    <scope>IDENTIFICATION</scope>
    <source>
        <tissue evidence="10">Kidney</tissue>
    </source>
</reference>
<evidence type="ECO:0000256" key="6">
    <source>
        <dbReference type="ARBA" id="ARBA00022801"/>
    </source>
</evidence>
<sequence length="280" mass="31049">MLRFRLSGPTNSVHAADVADVAAAPGKTGCTQRPRGPRPARVSVCTGDTAGPGLGGRRLWRIIHPLVQTKKQVVLDRKRMALKQISSNKCFGGLQKVFEHDSVELNCKMKFAVYLPPKAETGKCPALYWLSGRCYAFEFYKGISLPQLINASFPVDPQRMSIFGHSMGGHGALICALKNPGKYKVRLPKLLVTNIFLGAYDATHLVKSYPGSQLDILIDQGKDDQFLSDGQLLPDNFIAACTEKKIPVVFRLQEGYDHSYYFIASFITDHIRHHAKYLNA</sequence>
<name>A0A6P6D1U5_PTEVA</name>
<accession>A0A6P6D1U5</accession>
<dbReference type="GeneID" id="105300027"/>